<proteinExistence type="predicted"/>
<comment type="caution">
    <text evidence="1">The sequence shown here is derived from an EMBL/GenBank/DDBJ whole genome shotgun (WGS) entry which is preliminary data.</text>
</comment>
<evidence type="ECO:0000313" key="1">
    <source>
        <dbReference type="EMBL" id="CAE6451333.1"/>
    </source>
</evidence>
<organism evidence="1 2">
    <name type="scientific">Rhizoctonia solani</name>
    <dbReference type="NCBI Taxonomy" id="456999"/>
    <lineage>
        <taxon>Eukaryota</taxon>
        <taxon>Fungi</taxon>
        <taxon>Dikarya</taxon>
        <taxon>Basidiomycota</taxon>
        <taxon>Agaricomycotina</taxon>
        <taxon>Agaricomycetes</taxon>
        <taxon>Cantharellales</taxon>
        <taxon>Ceratobasidiaceae</taxon>
        <taxon>Rhizoctonia</taxon>
    </lineage>
</organism>
<evidence type="ECO:0000313" key="2">
    <source>
        <dbReference type="Proteomes" id="UP000663853"/>
    </source>
</evidence>
<dbReference type="EMBL" id="CAJMXA010001102">
    <property type="protein sequence ID" value="CAE6451333.1"/>
    <property type="molecule type" value="Genomic_DNA"/>
</dbReference>
<name>A0A8H3GI80_9AGAM</name>
<protein>
    <submittedName>
        <fullName evidence="1">Uncharacterized protein</fullName>
    </submittedName>
</protein>
<accession>A0A8H3GI80</accession>
<gene>
    <name evidence="1" type="ORF">RDB_LOCUS50428</name>
</gene>
<dbReference type="AlphaFoldDB" id="A0A8H3GI80"/>
<reference evidence="1" key="1">
    <citation type="submission" date="2021-01" db="EMBL/GenBank/DDBJ databases">
        <authorList>
            <person name="Kaushik A."/>
        </authorList>
    </citation>
    <scope>NUCLEOTIDE SEQUENCE</scope>
    <source>
        <strain evidence="1">AG6-10EEA</strain>
    </source>
</reference>
<sequence>MRGDGVKCDIVWYDEGLWRVGGAAVRLGFVQPRPLGGIGGSSEDMEMFPVMQSWRIHYTKKLALCRLAP</sequence>
<dbReference type="Proteomes" id="UP000663853">
    <property type="component" value="Unassembled WGS sequence"/>
</dbReference>